<dbReference type="Pfam" id="PF16074">
    <property type="entry name" value="PilW"/>
    <property type="match status" value="1"/>
</dbReference>
<dbReference type="Pfam" id="PF07963">
    <property type="entry name" value="N_methyl"/>
    <property type="match status" value="1"/>
</dbReference>
<keyword evidence="1" id="KW-0472">Membrane</keyword>
<organism evidence="2 3">
    <name type="scientific">Shewanella marisflavi</name>
    <dbReference type="NCBI Taxonomy" id="260364"/>
    <lineage>
        <taxon>Bacteria</taxon>
        <taxon>Pseudomonadati</taxon>
        <taxon>Pseudomonadota</taxon>
        <taxon>Gammaproteobacteria</taxon>
        <taxon>Alteromonadales</taxon>
        <taxon>Shewanellaceae</taxon>
        <taxon>Shewanella</taxon>
    </lineage>
</organism>
<keyword evidence="1" id="KW-1133">Transmembrane helix</keyword>
<evidence type="ECO:0000313" key="2">
    <source>
        <dbReference type="EMBL" id="ASJ97576.1"/>
    </source>
</evidence>
<reference evidence="2 3" key="1">
    <citation type="submission" date="2017-06" db="EMBL/GenBank/DDBJ databases">
        <title>Complete genome sequence of Shewanella marisflavi EP1 associated with anaerobic 2,4-dinitrotoluene reduction and salt tolerance.</title>
        <authorList>
            <person name="Huang J."/>
        </authorList>
    </citation>
    <scope>NUCLEOTIDE SEQUENCE [LARGE SCALE GENOMIC DNA]</scope>
    <source>
        <strain evidence="2 3">EP1</strain>
    </source>
</reference>
<dbReference type="AlphaFoldDB" id="A0AAC9U335"/>
<dbReference type="InterPro" id="IPR032092">
    <property type="entry name" value="PilW"/>
</dbReference>
<name>A0AAC9U335_9GAMM</name>
<proteinExistence type="predicted"/>
<accession>A0AAC9U335</accession>
<dbReference type="KEGG" id="smav:CFF01_13880"/>
<sequence length="338" mass="37195">MKTIMYHVTKSQLGMSLVELMVAMVIALFLTAGVFTMFSMSSSNVTTTSQFNQLQENGRIALAIMERDISQLGFMGDMTGTDFIIGVNTTVDTEITGTDCVGAGLNNASLPADQPAHFRRLWGYESGVSGSSLTCLASSNVKPGTDVLQIKRFIGPSVATGNSSNYFVSATSSQAIFFNDGVPSTGLTNARIWQYQHHVYFIANDSNGIPSLRRKTLNSSGMGNDEQLVEGIENMRFLYGFDNDGDGTPDRYIPENEVSSLMWDNESFQRLVAIKVYVLVRSIKADPNYKNETTYILGDKYSAPPSADFKLLDIPKDNYRRKVLSTTIVLENPVLIRS</sequence>
<evidence type="ECO:0000256" key="1">
    <source>
        <dbReference type="SAM" id="Phobius"/>
    </source>
</evidence>
<dbReference type="Proteomes" id="UP000198233">
    <property type="component" value="Chromosome"/>
</dbReference>
<gene>
    <name evidence="2" type="ORF">CFF01_13880</name>
</gene>
<protein>
    <submittedName>
        <fullName evidence="2">Pilus assembly protein PilW</fullName>
    </submittedName>
</protein>
<dbReference type="GO" id="GO:0043683">
    <property type="term" value="P:type IV pilus assembly"/>
    <property type="evidence" value="ECO:0007669"/>
    <property type="project" value="InterPro"/>
</dbReference>
<keyword evidence="1" id="KW-0812">Transmembrane</keyword>
<evidence type="ECO:0000313" key="3">
    <source>
        <dbReference type="Proteomes" id="UP000198233"/>
    </source>
</evidence>
<feature type="transmembrane region" description="Helical" evidence="1">
    <location>
        <begin position="20"/>
        <end position="40"/>
    </location>
</feature>
<dbReference type="InterPro" id="IPR012902">
    <property type="entry name" value="N_methyl_site"/>
</dbReference>
<dbReference type="EMBL" id="CP022272">
    <property type="protein sequence ID" value="ASJ97576.1"/>
    <property type="molecule type" value="Genomic_DNA"/>
</dbReference>
<dbReference type="RefSeq" id="WP_088905184.1">
    <property type="nucleotide sequence ID" value="NZ_CP022272.1"/>
</dbReference>